<evidence type="ECO:0000313" key="2">
    <source>
        <dbReference type="Proteomes" id="UP001631969"/>
    </source>
</evidence>
<accession>A0ACC7NTM5</accession>
<organism evidence="1 2">
    <name type="scientific">Paenibacillus mesotrionivorans</name>
    <dbReference type="NCBI Taxonomy" id="3160968"/>
    <lineage>
        <taxon>Bacteria</taxon>
        <taxon>Bacillati</taxon>
        <taxon>Bacillota</taxon>
        <taxon>Bacilli</taxon>
        <taxon>Bacillales</taxon>
        <taxon>Paenibacillaceae</taxon>
        <taxon>Paenibacillus</taxon>
    </lineage>
</organism>
<sequence>MNLLIVEDELRLRNSLANNIPWEEHGIEVVGLAGNGQEALAIVERKRPDIMLLDVQMPGMDGLTLVRTLRQKQETRIFMKFIILSGHDNFGFAQSAMAQGVSRYLLKPAGEKEILDAVLVAGEELRRELEEWQKQAALQEKWREHLPLLQNGFFQRWADGGYSPPELLRRARDYNIELSADARLAAAVVDLDPLPGDGEGDGAGRDDEPLLAFSLQCMARDMLPEPACYASGDMEGKLLLIFLLPSQEDEREALLRVGASLVRLLSHAKEVLKATFSAGVCGRTGSLEELGPLVLEARRALRERMVYGTDIVIPYREQGRANKAMEAQPNLEKMLEIALETADEEKAMQALTGLWEAGLGQAVSAEEVHETVLYLSSLFVRMIQKQGWSVRQVVEGDMEQFLHVRLLGTREETWGWLTRTVKKIAAFVRKERSTTSNQVVKAILAIVDQEIDRDITLHMVADRMYVNSSYLSRLFKQETGVPFSTYVLERKMEKAKSILQEGGKVYDAARLVGYRDVSYFTKVFRKYWGVTPGEMKS</sequence>
<name>A0ACC7NTM5_9BACL</name>
<dbReference type="Proteomes" id="UP001631969">
    <property type="component" value="Unassembled WGS sequence"/>
</dbReference>
<evidence type="ECO:0000313" key="1">
    <source>
        <dbReference type="EMBL" id="MFM9328099.1"/>
    </source>
</evidence>
<protein>
    <submittedName>
        <fullName evidence="1">Response regulator</fullName>
    </submittedName>
</protein>
<comment type="caution">
    <text evidence="1">The sequence shown here is derived from an EMBL/GenBank/DDBJ whole genome shotgun (WGS) entry which is preliminary data.</text>
</comment>
<reference evidence="1" key="1">
    <citation type="submission" date="2024-12" db="EMBL/GenBank/DDBJ databases">
        <authorList>
            <person name="Wu N."/>
        </authorList>
    </citation>
    <scope>NUCLEOTIDE SEQUENCE</scope>
    <source>
        <strain evidence="1">P15</strain>
    </source>
</reference>
<proteinExistence type="predicted"/>
<dbReference type="EMBL" id="JBJURJ010000004">
    <property type="protein sequence ID" value="MFM9328099.1"/>
    <property type="molecule type" value="Genomic_DNA"/>
</dbReference>
<keyword evidence="2" id="KW-1185">Reference proteome</keyword>
<gene>
    <name evidence="1" type="ORF">ACI1P1_07370</name>
</gene>